<dbReference type="AlphaFoldDB" id="A0AAN7LGM8"/>
<dbReference type="GO" id="GO:0009570">
    <property type="term" value="C:chloroplast stroma"/>
    <property type="evidence" value="ECO:0007669"/>
    <property type="project" value="TreeGrafter"/>
</dbReference>
<evidence type="ECO:0000313" key="3">
    <source>
        <dbReference type="EMBL" id="KAK4782663.1"/>
    </source>
</evidence>
<dbReference type="GO" id="GO:0004615">
    <property type="term" value="F:phosphomannomutase activity"/>
    <property type="evidence" value="ECO:0007669"/>
    <property type="project" value="TreeGrafter"/>
</dbReference>
<protein>
    <submittedName>
        <fullName evidence="3">Uncharacterized protein</fullName>
    </submittedName>
</protein>
<dbReference type="Proteomes" id="UP001346149">
    <property type="component" value="Unassembled WGS sequence"/>
</dbReference>
<dbReference type="PANTHER" id="PTHR42946">
    <property type="entry name" value="PHOSPHOHEXOSE MUTASE"/>
    <property type="match status" value="1"/>
</dbReference>
<keyword evidence="2" id="KW-0597">Phosphoprotein</keyword>
<proteinExistence type="predicted"/>
<dbReference type="EMBL" id="JAXQNO010000015">
    <property type="protein sequence ID" value="KAK4782663.1"/>
    <property type="molecule type" value="Genomic_DNA"/>
</dbReference>
<name>A0AAN7LGM8_TRANT</name>
<organism evidence="3 4">
    <name type="scientific">Trapa natans</name>
    <name type="common">Water chestnut</name>
    <dbReference type="NCBI Taxonomy" id="22666"/>
    <lineage>
        <taxon>Eukaryota</taxon>
        <taxon>Viridiplantae</taxon>
        <taxon>Streptophyta</taxon>
        <taxon>Embryophyta</taxon>
        <taxon>Tracheophyta</taxon>
        <taxon>Spermatophyta</taxon>
        <taxon>Magnoliopsida</taxon>
        <taxon>eudicotyledons</taxon>
        <taxon>Gunneridae</taxon>
        <taxon>Pentapetalae</taxon>
        <taxon>rosids</taxon>
        <taxon>malvids</taxon>
        <taxon>Myrtales</taxon>
        <taxon>Lythraceae</taxon>
        <taxon>Trapa</taxon>
    </lineage>
</organism>
<accession>A0AAN7LGM8</accession>
<reference evidence="3 4" key="1">
    <citation type="journal article" date="2023" name="Hortic Res">
        <title>Pangenome of water caltrop reveals structural variations and asymmetric subgenome divergence after allopolyploidization.</title>
        <authorList>
            <person name="Zhang X."/>
            <person name="Chen Y."/>
            <person name="Wang L."/>
            <person name="Yuan Y."/>
            <person name="Fang M."/>
            <person name="Shi L."/>
            <person name="Lu R."/>
            <person name="Comes H.P."/>
            <person name="Ma Y."/>
            <person name="Chen Y."/>
            <person name="Huang G."/>
            <person name="Zhou Y."/>
            <person name="Zheng Z."/>
            <person name="Qiu Y."/>
        </authorList>
    </citation>
    <scope>NUCLEOTIDE SEQUENCE [LARGE SCALE GENOMIC DNA]</scope>
    <source>
        <strain evidence="3">F231</strain>
    </source>
</reference>
<dbReference type="PANTHER" id="PTHR42946:SF1">
    <property type="entry name" value="PHOSPHOGLUCOMUTASE (ALPHA-D-GLUCOSE-1,6-BISPHOSPHATE-DEPENDENT)"/>
    <property type="match status" value="1"/>
</dbReference>
<gene>
    <name evidence="3" type="ORF">SAY86_007037</name>
</gene>
<dbReference type="GO" id="GO:0005975">
    <property type="term" value="P:carbohydrate metabolic process"/>
    <property type="evidence" value="ECO:0007669"/>
    <property type="project" value="InterPro"/>
</dbReference>
<comment type="cofactor">
    <cofactor evidence="1">
        <name>Mg(2+)</name>
        <dbReference type="ChEBI" id="CHEBI:18420"/>
    </cofactor>
</comment>
<keyword evidence="4" id="KW-1185">Reference proteome</keyword>
<dbReference type="InterPro" id="IPR016055">
    <property type="entry name" value="A-D-PHexomutase_a/b/a-I/II/III"/>
</dbReference>
<dbReference type="InterPro" id="IPR050060">
    <property type="entry name" value="Phosphoglucosamine_mutase"/>
</dbReference>
<evidence type="ECO:0000256" key="2">
    <source>
        <dbReference type="ARBA" id="ARBA00022553"/>
    </source>
</evidence>
<evidence type="ECO:0000256" key="1">
    <source>
        <dbReference type="ARBA" id="ARBA00001946"/>
    </source>
</evidence>
<evidence type="ECO:0000313" key="4">
    <source>
        <dbReference type="Proteomes" id="UP001346149"/>
    </source>
</evidence>
<comment type="caution">
    <text evidence="3">The sequence shown here is derived from an EMBL/GenBank/DDBJ whole genome shotgun (WGS) entry which is preliminary data.</text>
</comment>
<dbReference type="SUPFAM" id="SSF53738">
    <property type="entry name" value="Phosphoglucomutase, first 3 domains"/>
    <property type="match status" value="1"/>
</dbReference>
<sequence>MAEKQLKGFHIVVDAGNGAGVFFTGKVLEPLGAVISGSQFLEPDDLSENMEAILKYLENFVDLDEKLWKVPVNYRGVRVSGFEGWFLLRLNPRSCSSSEYCATNIIGKSRFFQAPSPEDAVKIGLVVSAAVMEFSALDFSRQVCSTSVSINSRGAWSTIGGGAVELLPHDPKQVQVAIPRSVLFDPSLTV</sequence>